<sequence>MESQLLGSTNASEEAPYDAKAPELYSSRVWSTPVVRADWNRGSLRLCRQAAHAVLAAALLLGLFPLVVLIALAVKATSRGPVLFKQLRVGEGGREFWLYKFRSMVVDAEARRVQLAPLNEASGPLFKIRNDPRVTPVGRVLRKFSLDELPQFLNVVKGDMVLIGPRPALPAEAAQYTPRQRARLSAPPGITGLAQVSGRSDLPFEKCVDLDLYFIEHWSPVLDLRIFVRTIAVVITGRGAY</sequence>
<dbReference type="AlphaFoldDB" id="A0A402CP89"/>
<dbReference type="Pfam" id="PF02397">
    <property type="entry name" value="Bac_transf"/>
    <property type="match status" value="1"/>
</dbReference>
<dbReference type="PANTHER" id="PTHR30576:SF10">
    <property type="entry name" value="SLL5057 PROTEIN"/>
    <property type="match status" value="1"/>
</dbReference>
<dbReference type="InterPro" id="IPR003362">
    <property type="entry name" value="Bact_transf"/>
</dbReference>
<evidence type="ECO:0000313" key="2">
    <source>
        <dbReference type="EMBL" id="BDI33127.1"/>
    </source>
</evidence>
<dbReference type="OrthoDB" id="9808602at2"/>
<organism evidence="2 3">
    <name type="scientific">Capsulimonas corticalis</name>
    <dbReference type="NCBI Taxonomy" id="2219043"/>
    <lineage>
        <taxon>Bacteria</taxon>
        <taxon>Bacillati</taxon>
        <taxon>Armatimonadota</taxon>
        <taxon>Armatimonadia</taxon>
        <taxon>Capsulimonadales</taxon>
        <taxon>Capsulimonadaceae</taxon>
        <taxon>Capsulimonas</taxon>
    </lineage>
</organism>
<accession>A0A402CP89</accession>
<dbReference type="PANTHER" id="PTHR30576">
    <property type="entry name" value="COLANIC BIOSYNTHESIS UDP-GLUCOSE LIPID CARRIER TRANSFERASE"/>
    <property type="match status" value="1"/>
</dbReference>
<dbReference type="Proteomes" id="UP000287394">
    <property type="component" value="Chromosome"/>
</dbReference>
<keyword evidence="3" id="KW-1185">Reference proteome</keyword>
<dbReference type="KEGG" id="ccot:CCAX7_51780"/>
<reference evidence="2 3" key="1">
    <citation type="journal article" date="2019" name="Int. J. Syst. Evol. Microbiol.">
        <title>Capsulimonas corticalis gen. nov., sp. nov., an aerobic capsulated bacterium, of a novel bacterial order, Capsulimonadales ord. nov., of the class Armatimonadia of the phylum Armatimonadetes.</title>
        <authorList>
            <person name="Li J."/>
            <person name="Kudo C."/>
            <person name="Tonouchi A."/>
        </authorList>
    </citation>
    <scope>NUCLEOTIDE SEQUENCE [LARGE SCALE GENOMIC DNA]</scope>
    <source>
        <strain evidence="2 3">AX-7</strain>
    </source>
</reference>
<dbReference type="GO" id="GO:0016780">
    <property type="term" value="F:phosphotransferase activity, for other substituted phosphate groups"/>
    <property type="evidence" value="ECO:0007669"/>
    <property type="project" value="TreeGrafter"/>
</dbReference>
<comment type="similarity">
    <text evidence="1">Belongs to the bacterial sugar transferase family.</text>
</comment>
<proteinExistence type="inferred from homology"/>
<dbReference type="RefSeq" id="WP_119319205.1">
    <property type="nucleotide sequence ID" value="NZ_AP025739.1"/>
</dbReference>
<protein>
    <submittedName>
        <fullName evidence="2">Uncharacterized protein</fullName>
    </submittedName>
</protein>
<evidence type="ECO:0000256" key="1">
    <source>
        <dbReference type="ARBA" id="ARBA00006464"/>
    </source>
</evidence>
<evidence type="ECO:0000313" key="3">
    <source>
        <dbReference type="Proteomes" id="UP000287394"/>
    </source>
</evidence>
<dbReference type="FunCoup" id="A0A402CP89">
    <property type="interactions" value="65"/>
</dbReference>
<name>A0A402CP89_9BACT</name>
<gene>
    <name evidence="2" type="ORF">CCAX7_51780</name>
</gene>
<dbReference type="EMBL" id="AP025739">
    <property type="protein sequence ID" value="BDI33127.1"/>
    <property type="molecule type" value="Genomic_DNA"/>
</dbReference>